<name>A0A7R8YR94_HERIL</name>
<protein>
    <submittedName>
        <fullName evidence="2">Uncharacterized protein</fullName>
    </submittedName>
</protein>
<gene>
    <name evidence="2" type="ORF">HERILL_LOCUS5521</name>
</gene>
<proteinExistence type="predicted"/>
<reference evidence="2 3" key="1">
    <citation type="submission" date="2020-11" db="EMBL/GenBank/DDBJ databases">
        <authorList>
            <person name="Wallbank WR R."/>
            <person name="Pardo Diaz C."/>
            <person name="Kozak K."/>
            <person name="Martin S."/>
            <person name="Jiggins C."/>
            <person name="Moest M."/>
            <person name="Warren A I."/>
            <person name="Generalovic N T."/>
            <person name="Byers J.R.P. K."/>
            <person name="Montejo-Kovacevich G."/>
            <person name="Yen C E."/>
        </authorList>
    </citation>
    <scope>NUCLEOTIDE SEQUENCE [LARGE SCALE GENOMIC DNA]</scope>
</reference>
<dbReference type="Proteomes" id="UP000594454">
    <property type="component" value="Chromosome 2"/>
</dbReference>
<keyword evidence="3" id="KW-1185">Reference proteome</keyword>
<dbReference type="EMBL" id="LR899010">
    <property type="protein sequence ID" value="CAD7082488.1"/>
    <property type="molecule type" value="Genomic_DNA"/>
</dbReference>
<feature type="compositionally biased region" description="Polar residues" evidence="1">
    <location>
        <begin position="1"/>
        <end position="11"/>
    </location>
</feature>
<feature type="region of interest" description="Disordered" evidence="1">
    <location>
        <begin position="1"/>
        <end position="21"/>
    </location>
</feature>
<evidence type="ECO:0000313" key="3">
    <source>
        <dbReference type="Proteomes" id="UP000594454"/>
    </source>
</evidence>
<dbReference type="InParanoid" id="A0A7R8YR94"/>
<evidence type="ECO:0000313" key="2">
    <source>
        <dbReference type="EMBL" id="CAD7082488.1"/>
    </source>
</evidence>
<organism evidence="2 3">
    <name type="scientific">Hermetia illucens</name>
    <name type="common">Black soldier fly</name>
    <dbReference type="NCBI Taxonomy" id="343691"/>
    <lineage>
        <taxon>Eukaryota</taxon>
        <taxon>Metazoa</taxon>
        <taxon>Ecdysozoa</taxon>
        <taxon>Arthropoda</taxon>
        <taxon>Hexapoda</taxon>
        <taxon>Insecta</taxon>
        <taxon>Pterygota</taxon>
        <taxon>Neoptera</taxon>
        <taxon>Endopterygota</taxon>
        <taxon>Diptera</taxon>
        <taxon>Brachycera</taxon>
        <taxon>Stratiomyomorpha</taxon>
        <taxon>Stratiomyidae</taxon>
        <taxon>Hermetiinae</taxon>
        <taxon>Hermetia</taxon>
    </lineage>
</organism>
<sequence>MVLPNDANNHSGKPVEDRSSPTIANWHARRIFNKVLVEKTYASHEGMLQQLQNRHGEQADNEEGYLEPLWRSCIAGVTSTRGPEPDPVKNPMRIGCPSGVHGTISSQSVCAEDIACVINAMCQL</sequence>
<accession>A0A7R8YR94</accession>
<dbReference type="AlphaFoldDB" id="A0A7R8YR94"/>
<evidence type="ECO:0000256" key="1">
    <source>
        <dbReference type="SAM" id="MobiDB-lite"/>
    </source>
</evidence>